<dbReference type="PANTHER" id="PTHR10073">
    <property type="entry name" value="DNA MISMATCH REPAIR PROTEIN MLH, PMS, MUTL"/>
    <property type="match status" value="1"/>
</dbReference>
<dbReference type="EMBL" id="JBDODL010000795">
    <property type="protein sequence ID" value="MES1920665.1"/>
    <property type="molecule type" value="Genomic_DNA"/>
</dbReference>
<sequence>PIKLNFTEEEKNLIIENRIKFIKKKVCFGFENKKPVSVTTIPLYKNLNFDYFDIKDMCRVLKDGYFTDDFQFKSVKLAIATKACRSAIMVGKALSRKEMLQIVRNLVHLENPWSCPHGRPTICHLKEINSLLDKNKLN</sequence>
<dbReference type="Proteomes" id="UP001439008">
    <property type="component" value="Unassembled WGS sequence"/>
</dbReference>
<name>A0ABV2ALY0_9EUKA</name>
<dbReference type="InterPro" id="IPR037198">
    <property type="entry name" value="MutL_C_sf"/>
</dbReference>
<dbReference type="GO" id="GO:0005524">
    <property type="term" value="F:ATP binding"/>
    <property type="evidence" value="ECO:0007669"/>
    <property type="project" value="UniProtKB-KW"/>
</dbReference>
<proteinExistence type="predicted"/>
<keyword evidence="2" id="KW-1185">Reference proteome</keyword>
<evidence type="ECO:0000313" key="1">
    <source>
        <dbReference type="EMBL" id="MES1920665.1"/>
    </source>
</evidence>
<dbReference type="Gene3D" id="3.30.1540.20">
    <property type="entry name" value="MutL, C-terminal domain, dimerisation subdomain"/>
    <property type="match status" value="1"/>
</dbReference>
<organism evidence="1 2">
    <name type="scientific">Bonamia ostreae</name>
    <dbReference type="NCBI Taxonomy" id="126728"/>
    <lineage>
        <taxon>Eukaryota</taxon>
        <taxon>Sar</taxon>
        <taxon>Rhizaria</taxon>
        <taxon>Endomyxa</taxon>
        <taxon>Ascetosporea</taxon>
        <taxon>Haplosporida</taxon>
        <taxon>Bonamia</taxon>
    </lineage>
</organism>
<dbReference type="InterPro" id="IPR042121">
    <property type="entry name" value="MutL_C_regsub"/>
</dbReference>
<dbReference type="Gene3D" id="3.30.1370.100">
    <property type="entry name" value="MutL, C-terminal domain, regulatory subdomain"/>
    <property type="match status" value="1"/>
</dbReference>
<reference evidence="1 2" key="1">
    <citation type="journal article" date="2024" name="BMC Biol.">
        <title>Comparative genomics of Ascetosporea gives new insight into the evolutionary basis for animal parasitism in Rhizaria.</title>
        <authorList>
            <person name="Hiltunen Thoren M."/>
            <person name="Onut-Brannstrom I."/>
            <person name="Alfjorden A."/>
            <person name="Peckova H."/>
            <person name="Swords F."/>
            <person name="Hooper C."/>
            <person name="Holzer A.S."/>
            <person name="Bass D."/>
            <person name="Burki F."/>
        </authorList>
    </citation>
    <scope>NUCLEOTIDE SEQUENCE [LARGE SCALE GENOMIC DNA]</scope>
    <source>
        <strain evidence="1">20-A016</strain>
    </source>
</reference>
<evidence type="ECO:0000313" key="2">
    <source>
        <dbReference type="Proteomes" id="UP001439008"/>
    </source>
</evidence>
<dbReference type="SUPFAM" id="SSF118116">
    <property type="entry name" value="DNA mismatch repair protein MutL"/>
    <property type="match status" value="1"/>
</dbReference>
<dbReference type="PANTHER" id="PTHR10073:SF52">
    <property type="entry name" value="MISMATCH REPAIR ENDONUCLEASE PMS2"/>
    <property type="match status" value="1"/>
</dbReference>
<comment type="caution">
    <text evidence="1">The sequence shown here is derived from an EMBL/GenBank/DDBJ whole genome shotgun (WGS) entry which is preliminary data.</text>
</comment>
<feature type="non-terminal residue" evidence="1">
    <location>
        <position position="1"/>
    </location>
</feature>
<dbReference type="InterPro" id="IPR042120">
    <property type="entry name" value="MutL_C_dimsub"/>
</dbReference>
<keyword evidence="1" id="KW-0547">Nucleotide-binding</keyword>
<keyword evidence="1" id="KW-0067">ATP-binding</keyword>
<dbReference type="InterPro" id="IPR038973">
    <property type="entry name" value="MutL/Mlh/Pms-like"/>
</dbReference>
<gene>
    <name evidence="1" type="primary">PMS1_1</name>
    <name evidence="1" type="ORF">MHBO_002314</name>
</gene>
<protein>
    <submittedName>
        <fullName evidence="1">ATP-binding mismatch repair protein</fullName>
    </submittedName>
</protein>
<accession>A0ABV2ALY0</accession>